<dbReference type="SUPFAM" id="SSF48371">
    <property type="entry name" value="ARM repeat"/>
    <property type="match status" value="1"/>
</dbReference>
<dbReference type="Pfam" id="PF00514">
    <property type="entry name" value="Arm"/>
    <property type="match status" value="3"/>
</dbReference>
<dbReference type="EMBL" id="CAUYUJ010021606">
    <property type="protein sequence ID" value="CAK0905766.1"/>
    <property type="molecule type" value="Genomic_DNA"/>
</dbReference>
<feature type="compositionally biased region" description="Low complexity" evidence="4">
    <location>
        <begin position="30"/>
        <end position="41"/>
    </location>
</feature>
<name>A0ABN9Y015_9DINO</name>
<keyword evidence="2" id="KW-0813">Transport</keyword>
<evidence type="ECO:0000256" key="3">
    <source>
        <dbReference type="ARBA" id="ARBA00022927"/>
    </source>
</evidence>
<protein>
    <recommendedName>
        <fullName evidence="7">Importin subunit alpha</fullName>
    </recommendedName>
</protein>
<dbReference type="InterPro" id="IPR011989">
    <property type="entry name" value="ARM-like"/>
</dbReference>
<comment type="caution">
    <text evidence="5">The sequence shown here is derived from an EMBL/GenBank/DDBJ whole genome shotgun (WGS) entry which is preliminary data.</text>
</comment>
<comment type="similarity">
    <text evidence="1">Belongs to the importin alpha family.</text>
</comment>
<sequence length="424" mass="45339">MVLQASPRREKGGAWRQGVLCVLPRRRPPRSLLGPPGSSVSRKTRDEAHVFGKGPRIQDLLPPGPVSPMTQASERVTLLRNATWTLSNLCRGKPLPPFEWVSPALGTLASLIHSADVEVLANACWNLSYLADGPNNWVEAVTNAGVCPRLVELLSHSSPLVQTSALRAVGNVATGLNRQTQVILESCALPALLKLLAHTSRAIRKEACWTISNITAGSQEQIQEVIDQGLMVPVIGLLQTGDFDVKKEAAWAIRNALSGGSQQHIEHLVARGCTKPMMDLLSIPDVKITAVALEAVEIILNAGKRMQLTLDLPENPFCTLVEQFEGERKIEALLEDPNEDVYRKARGILEQHFAGDGDDAEIADADAGGAGISGAQVPPGGFAFGGMSIRDDAEMAGARGVAGFLSAQVPPSGFALEGMDTQER</sequence>
<reference evidence="5" key="1">
    <citation type="submission" date="2023-10" db="EMBL/GenBank/DDBJ databases">
        <authorList>
            <person name="Chen Y."/>
            <person name="Shah S."/>
            <person name="Dougan E. K."/>
            <person name="Thang M."/>
            <person name="Chan C."/>
        </authorList>
    </citation>
    <scope>NUCLEOTIDE SEQUENCE [LARGE SCALE GENOMIC DNA]</scope>
</reference>
<evidence type="ECO:0000256" key="4">
    <source>
        <dbReference type="SAM" id="MobiDB-lite"/>
    </source>
</evidence>
<evidence type="ECO:0000313" key="5">
    <source>
        <dbReference type="EMBL" id="CAK0905766.1"/>
    </source>
</evidence>
<proteinExistence type="inferred from homology"/>
<gene>
    <name evidence="5" type="ORF">PCOR1329_LOCUS81340</name>
</gene>
<organism evidence="5 6">
    <name type="scientific">Prorocentrum cordatum</name>
    <dbReference type="NCBI Taxonomy" id="2364126"/>
    <lineage>
        <taxon>Eukaryota</taxon>
        <taxon>Sar</taxon>
        <taxon>Alveolata</taxon>
        <taxon>Dinophyceae</taxon>
        <taxon>Prorocentrales</taxon>
        <taxon>Prorocentraceae</taxon>
        <taxon>Prorocentrum</taxon>
    </lineage>
</organism>
<dbReference type="Proteomes" id="UP001189429">
    <property type="component" value="Unassembled WGS sequence"/>
</dbReference>
<dbReference type="PANTHER" id="PTHR23316">
    <property type="entry name" value="IMPORTIN ALPHA"/>
    <property type="match status" value="1"/>
</dbReference>
<dbReference type="InterPro" id="IPR032413">
    <property type="entry name" value="Arm_3"/>
</dbReference>
<keyword evidence="6" id="KW-1185">Reference proteome</keyword>
<evidence type="ECO:0000256" key="1">
    <source>
        <dbReference type="ARBA" id="ARBA00010394"/>
    </source>
</evidence>
<dbReference type="InterPro" id="IPR000225">
    <property type="entry name" value="Armadillo"/>
</dbReference>
<dbReference type="Gene3D" id="1.25.10.10">
    <property type="entry name" value="Leucine-rich Repeat Variant"/>
    <property type="match status" value="1"/>
</dbReference>
<evidence type="ECO:0008006" key="7">
    <source>
        <dbReference type="Google" id="ProtNLM"/>
    </source>
</evidence>
<dbReference type="InterPro" id="IPR016024">
    <property type="entry name" value="ARM-type_fold"/>
</dbReference>
<keyword evidence="3" id="KW-0653">Protein transport</keyword>
<accession>A0ABN9Y015</accession>
<dbReference type="SMART" id="SM00185">
    <property type="entry name" value="ARM"/>
    <property type="match status" value="6"/>
</dbReference>
<feature type="region of interest" description="Disordered" evidence="4">
    <location>
        <begin position="26"/>
        <end position="45"/>
    </location>
</feature>
<evidence type="ECO:0000256" key="2">
    <source>
        <dbReference type="ARBA" id="ARBA00022448"/>
    </source>
</evidence>
<evidence type="ECO:0000313" key="6">
    <source>
        <dbReference type="Proteomes" id="UP001189429"/>
    </source>
</evidence>
<dbReference type="Pfam" id="PF16186">
    <property type="entry name" value="Arm_3"/>
    <property type="match status" value="1"/>
</dbReference>